<organism evidence="7 8">
    <name type="scientific">Hyphomicrobium denitrificans (strain ATCC 51888 / DSM 1869 / NCIMB 11706 / TK 0415)</name>
    <dbReference type="NCBI Taxonomy" id="582899"/>
    <lineage>
        <taxon>Bacteria</taxon>
        <taxon>Pseudomonadati</taxon>
        <taxon>Pseudomonadota</taxon>
        <taxon>Alphaproteobacteria</taxon>
        <taxon>Hyphomicrobiales</taxon>
        <taxon>Hyphomicrobiaceae</taxon>
        <taxon>Hyphomicrobium</taxon>
    </lineage>
</organism>
<dbReference type="GO" id="GO:0003676">
    <property type="term" value="F:nucleic acid binding"/>
    <property type="evidence" value="ECO:0007669"/>
    <property type="project" value="InterPro"/>
</dbReference>
<dbReference type="EMBL" id="CP002083">
    <property type="protein sequence ID" value="ADJ24782.1"/>
    <property type="molecule type" value="Genomic_DNA"/>
</dbReference>
<dbReference type="AlphaFoldDB" id="D8JVC8"/>
<evidence type="ECO:0000256" key="1">
    <source>
        <dbReference type="ARBA" id="ARBA00022722"/>
    </source>
</evidence>
<evidence type="ECO:0000313" key="8">
    <source>
        <dbReference type="Proteomes" id="UP000002033"/>
    </source>
</evidence>
<dbReference type="GO" id="GO:0016787">
    <property type="term" value="F:hydrolase activity"/>
    <property type="evidence" value="ECO:0007669"/>
    <property type="project" value="UniProtKB-KW"/>
</dbReference>
<dbReference type="HOGENOM" id="CLU_108879_2_2_5"/>
<evidence type="ECO:0000259" key="6">
    <source>
        <dbReference type="SMART" id="SM00507"/>
    </source>
</evidence>
<accession>D8JVC8</accession>
<dbReference type="InterPro" id="IPR003615">
    <property type="entry name" value="HNH_nuc"/>
</dbReference>
<dbReference type="Gene3D" id="1.10.30.50">
    <property type="match status" value="1"/>
</dbReference>
<name>D8JVC8_HYPDA</name>
<dbReference type="eggNOG" id="COG1403">
    <property type="taxonomic scope" value="Bacteria"/>
</dbReference>
<dbReference type="OrthoDB" id="5292295at2"/>
<dbReference type="Proteomes" id="UP000002033">
    <property type="component" value="Chromosome"/>
</dbReference>
<sequence>MPPRYQPHKALAALRPAKPAQQHDDRRGTAYSRGYDRQWDRDRRAHLRRSPLCVCCEANGFIRPASLVDHIVPHRGDKVLFRDPANWQSLCGECHNKIKKVIEALWDAGRVGVAALRLDRKMPEYFDCGG</sequence>
<dbReference type="STRING" id="582899.Hden_2987"/>
<dbReference type="GO" id="GO:0005829">
    <property type="term" value="C:cytosol"/>
    <property type="evidence" value="ECO:0007669"/>
    <property type="project" value="TreeGrafter"/>
</dbReference>
<dbReference type="RefSeq" id="WP_013216941.1">
    <property type="nucleotide sequence ID" value="NC_014313.1"/>
</dbReference>
<feature type="compositionally biased region" description="Basic and acidic residues" evidence="5">
    <location>
        <begin position="21"/>
        <end position="35"/>
    </location>
</feature>
<evidence type="ECO:0000256" key="5">
    <source>
        <dbReference type="SAM" id="MobiDB-lite"/>
    </source>
</evidence>
<comment type="similarity">
    <text evidence="3">Belongs to the HNH nuclease family.</text>
</comment>
<evidence type="ECO:0000256" key="2">
    <source>
        <dbReference type="ARBA" id="ARBA00022801"/>
    </source>
</evidence>
<feature type="region of interest" description="Disordered" evidence="5">
    <location>
        <begin position="1"/>
        <end position="35"/>
    </location>
</feature>
<dbReference type="Pfam" id="PF01844">
    <property type="entry name" value="HNH"/>
    <property type="match status" value="1"/>
</dbReference>
<feature type="domain" description="HNH nuclease" evidence="6">
    <location>
        <begin position="41"/>
        <end position="96"/>
    </location>
</feature>
<dbReference type="InterPro" id="IPR002711">
    <property type="entry name" value="HNH"/>
</dbReference>
<evidence type="ECO:0000256" key="3">
    <source>
        <dbReference type="ARBA" id="ARBA00038412"/>
    </source>
</evidence>
<feature type="compositionally biased region" description="Low complexity" evidence="5">
    <location>
        <begin position="9"/>
        <end position="20"/>
    </location>
</feature>
<dbReference type="PANTHER" id="PTHR41286">
    <property type="entry name" value="HNH NUCLEASE YAJD-RELATED"/>
    <property type="match status" value="1"/>
</dbReference>
<gene>
    <name evidence="7" type="ordered locus">Hden_2987</name>
</gene>
<keyword evidence="1" id="KW-0540">Nuclease</keyword>
<dbReference type="PANTHER" id="PTHR41286:SF1">
    <property type="entry name" value="HNH NUCLEASE YAJD-RELATED"/>
    <property type="match status" value="1"/>
</dbReference>
<dbReference type="KEGG" id="hdn:Hden_2987"/>
<dbReference type="GO" id="GO:0004519">
    <property type="term" value="F:endonuclease activity"/>
    <property type="evidence" value="ECO:0007669"/>
    <property type="project" value="InterPro"/>
</dbReference>
<keyword evidence="2" id="KW-0378">Hydrolase</keyword>
<evidence type="ECO:0000256" key="4">
    <source>
        <dbReference type="ARBA" id="ARBA00040194"/>
    </source>
</evidence>
<keyword evidence="8" id="KW-1185">Reference proteome</keyword>
<dbReference type="GO" id="GO:0008270">
    <property type="term" value="F:zinc ion binding"/>
    <property type="evidence" value="ECO:0007669"/>
    <property type="project" value="InterPro"/>
</dbReference>
<dbReference type="CDD" id="cd00085">
    <property type="entry name" value="HNHc"/>
    <property type="match status" value="1"/>
</dbReference>
<reference evidence="8" key="1">
    <citation type="journal article" date="2011" name="J. Bacteriol.">
        <title>Genome sequences of eight morphologically diverse alphaproteobacteria.</title>
        <authorList>
            <consortium name="US DOE Joint Genome Institute"/>
            <person name="Brown P.J."/>
            <person name="Kysela D.T."/>
            <person name="Buechlein A."/>
            <person name="Hemmerich C."/>
            <person name="Brun Y.V."/>
        </authorList>
    </citation>
    <scope>NUCLEOTIDE SEQUENCE [LARGE SCALE GENOMIC DNA]</scope>
    <source>
        <strain evidence="8">ATCC 51888 / DSM 1869 / NCIB 11706 / TK 0415</strain>
    </source>
</reference>
<dbReference type="SMART" id="SM00507">
    <property type="entry name" value="HNHc"/>
    <property type="match status" value="1"/>
</dbReference>
<protein>
    <recommendedName>
        <fullName evidence="4">Putative HNH nuclease YajD</fullName>
    </recommendedName>
</protein>
<proteinExistence type="inferred from homology"/>
<evidence type="ECO:0000313" key="7">
    <source>
        <dbReference type="EMBL" id="ADJ24782.1"/>
    </source>
</evidence>